<dbReference type="Pfam" id="PF08940">
    <property type="entry name" value="DUF1918"/>
    <property type="match status" value="1"/>
</dbReference>
<dbReference type="AlphaFoldDB" id="A0A852V7M9"/>
<reference evidence="2 3" key="1">
    <citation type="submission" date="2020-07" db="EMBL/GenBank/DDBJ databases">
        <title>Sequencing the genomes of 1000 actinobacteria strains.</title>
        <authorList>
            <person name="Klenk H.-P."/>
        </authorList>
    </citation>
    <scope>NUCLEOTIDE SEQUENCE [LARGE SCALE GENOMIC DNA]</scope>
    <source>
        <strain evidence="2 3">DSM 45763</strain>
    </source>
</reference>
<dbReference type="RefSeq" id="WP_179828595.1">
    <property type="nucleotide sequence ID" value="NZ_CP192034.1"/>
</dbReference>
<keyword evidence="3" id="KW-1185">Reference proteome</keyword>
<evidence type="ECO:0000259" key="1">
    <source>
        <dbReference type="Pfam" id="PF08940"/>
    </source>
</evidence>
<proteinExistence type="predicted"/>
<evidence type="ECO:0000313" key="2">
    <source>
        <dbReference type="EMBL" id="NYF44469.1"/>
    </source>
</evidence>
<dbReference type="SUPFAM" id="SSF50118">
    <property type="entry name" value="Cell growth inhibitor/plasmid maintenance toxic component"/>
    <property type="match status" value="1"/>
</dbReference>
<organism evidence="2 3">
    <name type="scientific">Streptosporangium sandarakinum</name>
    <dbReference type="NCBI Taxonomy" id="1260955"/>
    <lineage>
        <taxon>Bacteria</taxon>
        <taxon>Bacillati</taxon>
        <taxon>Actinomycetota</taxon>
        <taxon>Actinomycetes</taxon>
        <taxon>Streptosporangiales</taxon>
        <taxon>Streptosporangiaceae</taxon>
        <taxon>Streptosporangium</taxon>
    </lineage>
</organism>
<dbReference type="Proteomes" id="UP000576393">
    <property type="component" value="Unassembled WGS sequence"/>
</dbReference>
<gene>
    <name evidence="2" type="ORF">HDA43_006696</name>
</gene>
<name>A0A852V7M9_9ACTN</name>
<comment type="caution">
    <text evidence="2">The sequence shown here is derived from an EMBL/GenBank/DDBJ whole genome shotgun (WGS) entry which is preliminary data.</text>
</comment>
<accession>A0A852V7M9</accession>
<dbReference type="EMBL" id="JACCCO010000003">
    <property type="protein sequence ID" value="NYF44469.1"/>
    <property type="molecule type" value="Genomic_DNA"/>
</dbReference>
<protein>
    <recommendedName>
        <fullName evidence="1">DUF1918 domain-containing protein</fullName>
    </recommendedName>
</protein>
<dbReference type="Gene3D" id="2.30.30.440">
    <property type="entry name" value="Domain of unknown function DUF1918"/>
    <property type="match status" value="1"/>
</dbReference>
<dbReference type="InterPro" id="IPR015035">
    <property type="entry name" value="DUF1918"/>
</dbReference>
<evidence type="ECO:0000313" key="3">
    <source>
        <dbReference type="Proteomes" id="UP000576393"/>
    </source>
</evidence>
<feature type="domain" description="DUF1918" evidence="1">
    <location>
        <begin position="1"/>
        <end position="58"/>
    </location>
</feature>
<sequence length="71" mass="7586">MKAQVGDRLIVEGAHTGEGRRIGVIVELRHPGGEPPYVVRWEGAEHESLVFPGPDAHVEAGRGREAALPAP</sequence>